<dbReference type="InterPro" id="IPR012255">
    <property type="entry name" value="ETF_b"/>
</dbReference>
<dbReference type="CDD" id="cd01714">
    <property type="entry name" value="ETF_beta"/>
    <property type="match status" value="1"/>
</dbReference>
<dbReference type="SUPFAM" id="SSF52402">
    <property type="entry name" value="Adenine nucleotide alpha hydrolases-like"/>
    <property type="match status" value="1"/>
</dbReference>
<comment type="similarity">
    <text evidence="1">Belongs to the ETF beta-subunit/FixA family.</text>
</comment>
<sequence length="250" mass="26350">MIQAVCIKQVADTETRVKVAADGKALDPAGVTWILNPYDEFALEQALRVREKLGAGEVVVASLGGAGVAATLRNALAMGADRALHLRADAPPPDSLAVARALAAELRPLSPDLVWCGRQAVDGDAAQVGPMLGELLEMPCVTAVAGFELEGRTAVVERDIEGGREVVEVQLPAVITTDKGLNEPRYASLKGIMAAKKKPIEERPAQLGEPSLEVISLALPPPRSPGRVVGQGVEGVQELIRVLRQEAKIL</sequence>
<dbReference type="PANTHER" id="PTHR21294">
    <property type="entry name" value="ELECTRON TRANSFER FLAVOPROTEIN BETA-SUBUNIT"/>
    <property type="match status" value="1"/>
</dbReference>
<evidence type="ECO:0000313" key="8">
    <source>
        <dbReference type="Proteomes" id="UP000320184"/>
    </source>
</evidence>
<dbReference type="InterPro" id="IPR033948">
    <property type="entry name" value="ETF_beta_N"/>
</dbReference>
<dbReference type="AlphaFoldDB" id="A0A538SDU8"/>
<dbReference type="InterPro" id="IPR014730">
    <property type="entry name" value="ETF_a/b_N"/>
</dbReference>
<feature type="domain" description="Electron transfer flavoprotein alpha/beta-subunit N-terminal" evidence="6">
    <location>
        <begin position="23"/>
        <end position="210"/>
    </location>
</feature>
<dbReference type="InterPro" id="IPR014729">
    <property type="entry name" value="Rossmann-like_a/b/a_fold"/>
</dbReference>
<keyword evidence="3" id="KW-0813">Transport</keyword>
<reference evidence="7 8" key="1">
    <citation type="journal article" date="2019" name="Nat. Microbiol.">
        <title>Mediterranean grassland soil C-N compound turnover is dependent on rainfall and depth, and is mediated by genomically divergent microorganisms.</title>
        <authorList>
            <person name="Diamond S."/>
            <person name="Andeer P.F."/>
            <person name="Li Z."/>
            <person name="Crits-Christoph A."/>
            <person name="Burstein D."/>
            <person name="Anantharaman K."/>
            <person name="Lane K.R."/>
            <person name="Thomas B.C."/>
            <person name="Pan C."/>
            <person name="Northen T.R."/>
            <person name="Banfield J.F."/>
        </authorList>
    </citation>
    <scope>NUCLEOTIDE SEQUENCE [LARGE SCALE GENOMIC DNA]</scope>
    <source>
        <strain evidence="7">WS_3</strain>
    </source>
</reference>
<keyword evidence="4" id="KW-0249">Electron transport</keyword>
<dbReference type="EMBL" id="VBOT01000121">
    <property type="protein sequence ID" value="TMQ49545.1"/>
    <property type="molecule type" value="Genomic_DNA"/>
</dbReference>
<evidence type="ECO:0000256" key="2">
    <source>
        <dbReference type="ARBA" id="ARBA00016797"/>
    </source>
</evidence>
<proteinExistence type="inferred from homology"/>
<evidence type="ECO:0000256" key="4">
    <source>
        <dbReference type="ARBA" id="ARBA00022982"/>
    </source>
</evidence>
<protein>
    <recommendedName>
        <fullName evidence="2">Electron transfer flavoprotein subunit beta</fullName>
    </recommendedName>
    <alternativeName>
        <fullName evidence="5">Electron transfer flavoprotein small subunit</fullName>
    </alternativeName>
</protein>
<gene>
    <name evidence="7" type="ORF">E6K73_09725</name>
</gene>
<evidence type="ECO:0000256" key="5">
    <source>
        <dbReference type="ARBA" id="ARBA00042002"/>
    </source>
</evidence>
<name>A0A538SDU8_UNCEI</name>
<organism evidence="7 8">
    <name type="scientific">Eiseniibacteriota bacterium</name>
    <dbReference type="NCBI Taxonomy" id="2212470"/>
    <lineage>
        <taxon>Bacteria</taxon>
        <taxon>Candidatus Eiseniibacteriota</taxon>
    </lineage>
</organism>
<dbReference type="PROSITE" id="PS01065">
    <property type="entry name" value="ETF_BETA"/>
    <property type="match status" value="1"/>
</dbReference>
<dbReference type="Pfam" id="PF01012">
    <property type="entry name" value="ETF"/>
    <property type="match status" value="1"/>
</dbReference>
<dbReference type="Gene3D" id="3.40.50.620">
    <property type="entry name" value="HUPs"/>
    <property type="match status" value="1"/>
</dbReference>
<evidence type="ECO:0000256" key="1">
    <source>
        <dbReference type="ARBA" id="ARBA00007557"/>
    </source>
</evidence>
<dbReference type="GO" id="GO:0009055">
    <property type="term" value="F:electron transfer activity"/>
    <property type="evidence" value="ECO:0007669"/>
    <property type="project" value="InterPro"/>
</dbReference>
<dbReference type="Proteomes" id="UP000320184">
    <property type="component" value="Unassembled WGS sequence"/>
</dbReference>
<evidence type="ECO:0000259" key="6">
    <source>
        <dbReference type="SMART" id="SM00893"/>
    </source>
</evidence>
<dbReference type="PIRSF" id="PIRSF000090">
    <property type="entry name" value="Beta-ETF"/>
    <property type="match status" value="1"/>
</dbReference>
<accession>A0A538SDU8</accession>
<dbReference type="SMART" id="SM00893">
    <property type="entry name" value="ETF"/>
    <property type="match status" value="1"/>
</dbReference>
<dbReference type="PANTHER" id="PTHR21294:SF8">
    <property type="entry name" value="ELECTRON TRANSFER FLAVOPROTEIN SUBUNIT BETA"/>
    <property type="match status" value="1"/>
</dbReference>
<comment type="caution">
    <text evidence="7">The sequence shown here is derived from an EMBL/GenBank/DDBJ whole genome shotgun (WGS) entry which is preliminary data.</text>
</comment>
<dbReference type="InterPro" id="IPR000049">
    <property type="entry name" value="ET-Flavoprotein_bsu_CS"/>
</dbReference>
<evidence type="ECO:0000256" key="3">
    <source>
        <dbReference type="ARBA" id="ARBA00022448"/>
    </source>
</evidence>
<evidence type="ECO:0000313" key="7">
    <source>
        <dbReference type="EMBL" id="TMQ49545.1"/>
    </source>
</evidence>